<dbReference type="Pfam" id="PF04493">
    <property type="entry name" value="Endonuclease_5"/>
    <property type="match status" value="1"/>
</dbReference>
<keyword evidence="1" id="KW-0540">Nuclease</keyword>
<dbReference type="RefSeq" id="WP_234622835.1">
    <property type="nucleotide sequence ID" value="NZ_JAHWXT010000001.1"/>
</dbReference>
<dbReference type="GO" id="GO:0006281">
    <property type="term" value="P:DNA repair"/>
    <property type="evidence" value="ECO:0007669"/>
    <property type="project" value="InterPro"/>
</dbReference>
<dbReference type="InterPro" id="IPR007581">
    <property type="entry name" value="Endonuclease-V"/>
</dbReference>
<gene>
    <name evidence="1" type="ORF">KW868_04745</name>
</gene>
<keyword evidence="1" id="KW-0378">Hydrolase</keyword>
<evidence type="ECO:0000313" key="2">
    <source>
        <dbReference type="Proteomes" id="UP000887320"/>
    </source>
</evidence>
<dbReference type="Gene3D" id="3.30.2170.10">
    <property type="entry name" value="archaeoglobus fulgidus dsm 4304 superfamily"/>
    <property type="match status" value="1"/>
</dbReference>
<evidence type="ECO:0000313" key="1">
    <source>
        <dbReference type="EMBL" id="MCF0263775.1"/>
    </source>
</evidence>
<dbReference type="AlphaFoldDB" id="A0A8X8GGD3"/>
<dbReference type="EMBL" id="JAHWXT010000001">
    <property type="protein sequence ID" value="MCF0263775.1"/>
    <property type="molecule type" value="Genomic_DNA"/>
</dbReference>
<accession>A0A8X8GGD3</accession>
<organism evidence="1 2">
    <name type="scientific">Acinetobacter guillouiae</name>
    <name type="common">Acinetobacter genomosp. 11</name>
    <dbReference type="NCBI Taxonomy" id="106649"/>
    <lineage>
        <taxon>Bacteria</taxon>
        <taxon>Pseudomonadati</taxon>
        <taxon>Pseudomonadota</taxon>
        <taxon>Gammaproteobacteria</taxon>
        <taxon>Moraxellales</taxon>
        <taxon>Moraxellaceae</taxon>
        <taxon>Acinetobacter</taxon>
    </lineage>
</organism>
<proteinExistence type="predicted"/>
<keyword evidence="1" id="KW-0255">Endonuclease</keyword>
<dbReference type="Proteomes" id="UP000887320">
    <property type="component" value="Unassembled WGS sequence"/>
</dbReference>
<name>A0A8X8GGD3_ACIGI</name>
<comment type="caution">
    <text evidence="1">The sequence shown here is derived from an EMBL/GenBank/DDBJ whole genome shotgun (WGS) entry which is preliminary data.</text>
</comment>
<reference evidence="1" key="1">
    <citation type="submission" date="2021-07" db="EMBL/GenBank/DDBJ databases">
        <authorList>
            <person name="Fernandez M."/>
            <person name="Pereira P."/>
            <person name="Torres Tejerizo G.A."/>
            <person name="Gonzalez P."/>
            <person name="Agostini E."/>
        </authorList>
    </citation>
    <scope>NUCLEOTIDE SEQUENCE</scope>
    <source>
        <strain evidence="1">SFC 500-1A</strain>
    </source>
</reference>
<dbReference type="GO" id="GO:0004519">
    <property type="term" value="F:endonuclease activity"/>
    <property type="evidence" value="ECO:0007669"/>
    <property type="project" value="UniProtKB-KW"/>
</dbReference>
<sequence length="167" mass="18673">MILAIDVAYTDNSAQVAGVVFESWGSSVVLNHYLITIKPIADYESGQFYKRELPCILTLLDLVKEPIDMIVIDGYVYLGTEQTAGLGQHLYAALADKTPVIGVAKNEFRGTPKEFEILREQSVKPLYVSAIGIELVQAKHNVQSMYGKYRIPELLKQVDHLSRTTQK</sequence>
<protein>
    <submittedName>
        <fullName evidence="1">Endonuclease V</fullName>
    </submittedName>
</protein>